<dbReference type="InterPro" id="IPR012337">
    <property type="entry name" value="RNaseH-like_sf"/>
</dbReference>
<dbReference type="InterPro" id="IPR036397">
    <property type="entry name" value="RNaseH_sf"/>
</dbReference>
<dbReference type="Gene3D" id="3.30.420.10">
    <property type="entry name" value="Ribonuclease H-like superfamily/Ribonuclease H"/>
    <property type="match status" value="1"/>
</dbReference>
<dbReference type="PANTHER" id="PTHR47074">
    <property type="entry name" value="BNAC02G40300D PROTEIN"/>
    <property type="match status" value="1"/>
</dbReference>
<comment type="caution">
    <text evidence="2">The sequence shown here is derived from an EMBL/GenBank/DDBJ whole genome shotgun (WGS) entry which is preliminary data.</text>
</comment>
<dbReference type="InterPro" id="IPR052929">
    <property type="entry name" value="RNase_H-like_EbsB-rel"/>
</dbReference>
<dbReference type="Pfam" id="PF13456">
    <property type="entry name" value="RVT_3"/>
    <property type="match status" value="1"/>
</dbReference>
<evidence type="ECO:0000313" key="3">
    <source>
        <dbReference type="Proteomes" id="UP001318860"/>
    </source>
</evidence>
<dbReference type="InterPro" id="IPR044730">
    <property type="entry name" value="RNase_H-like_dom_plant"/>
</dbReference>
<keyword evidence="3" id="KW-1185">Reference proteome</keyword>
<organism evidence="2 3">
    <name type="scientific">Rehmannia glutinosa</name>
    <name type="common">Chinese foxglove</name>
    <dbReference type="NCBI Taxonomy" id="99300"/>
    <lineage>
        <taxon>Eukaryota</taxon>
        <taxon>Viridiplantae</taxon>
        <taxon>Streptophyta</taxon>
        <taxon>Embryophyta</taxon>
        <taxon>Tracheophyta</taxon>
        <taxon>Spermatophyta</taxon>
        <taxon>Magnoliopsida</taxon>
        <taxon>eudicotyledons</taxon>
        <taxon>Gunneridae</taxon>
        <taxon>Pentapetalae</taxon>
        <taxon>asterids</taxon>
        <taxon>lamiids</taxon>
        <taxon>Lamiales</taxon>
        <taxon>Orobanchaceae</taxon>
        <taxon>Rehmannieae</taxon>
        <taxon>Rehmannia</taxon>
    </lineage>
</organism>
<evidence type="ECO:0000259" key="1">
    <source>
        <dbReference type="Pfam" id="PF13456"/>
    </source>
</evidence>
<dbReference type="Proteomes" id="UP001318860">
    <property type="component" value="Unassembled WGS sequence"/>
</dbReference>
<dbReference type="CDD" id="cd06222">
    <property type="entry name" value="RNase_H_like"/>
    <property type="match status" value="1"/>
</dbReference>
<dbReference type="EMBL" id="JABTTQ020000001">
    <property type="protein sequence ID" value="KAK6164142.1"/>
    <property type="molecule type" value="Genomic_DNA"/>
</dbReference>
<feature type="domain" description="RNase H type-1" evidence="1">
    <location>
        <begin position="88"/>
        <end position="209"/>
    </location>
</feature>
<dbReference type="SUPFAM" id="SSF53098">
    <property type="entry name" value="Ribonuclease H-like"/>
    <property type="match status" value="1"/>
</dbReference>
<dbReference type="InterPro" id="IPR002156">
    <property type="entry name" value="RNaseH_domain"/>
</dbReference>
<name>A0ABR0XY39_REHGL</name>
<gene>
    <name evidence="2" type="ORF">DH2020_001006</name>
</gene>
<dbReference type="PANTHER" id="PTHR47074:SF48">
    <property type="entry name" value="POLYNUCLEOTIDYL TRANSFERASE, RIBONUCLEASE H-LIKE SUPERFAMILY PROTEIN"/>
    <property type="match status" value="1"/>
</dbReference>
<accession>A0ABR0XY39</accession>
<sequence>MPDMLNAVSKISNENFENRFATLLWSLWYSRNNLVFQGKIISHLECFQMATKLLREFQDREKMGFERTHNCHPDSAWMKPPLGTIKLNVDASIKKGSGMGIRAVLRDHEGKVIDSLTNHFSPEYPIDIAETIACREGMLLARTTQCSNLLIETDCLHLAQSINNNQEDLSYLGNIIEDIRSYRSSFSSVSFSYIPRETNNLAHSLARHALTLSCNSWHSGPLPPEFVIVVVSEANSS</sequence>
<protein>
    <recommendedName>
        <fullName evidence="1">RNase H type-1 domain-containing protein</fullName>
    </recommendedName>
</protein>
<evidence type="ECO:0000313" key="2">
    <source>
        <dbReference type="EMBL" id="KAK6164142.1"/>
    </source>
</evidence>
<proteinExistence type="predicted"/>
<reference evidence="2 3" key="1">
    <citation type="journal article" date="2021" name="Comput. Struct. Biotechnol. J.">
        <title>De novo genome assembly of the potent medicinal plant Rehmannia glutinosa using nanopore technology.</title>
        <authorList>
            <person name="Ma L."/>
            <person name="Dong C."/>
            <person name="Song C."/>
            <person name="Wang X."/>
            <person name="Zheng X."/>
            <person name="Niu Y."/>
            <person name="Chen S."/>
            <person name="Feng W."/>
        </authorList>
    </citation>
    <scope>NUCLEOTIDE SEQUENCE [LARGE SCALE GENOMIC DNA]</scope>
    <source>
        <strain evidence="2">DH-2019</strain>
    </source>
</reference>